<dbReference type="Proteomes" id="UP000271889">
    <property type="component" value="Unassembled WGS sequence"/>
</dbReference>
<gene>
    <name evidence="2" type="ORF">CGOC_LOCUS13552</name>
</gene>
<dbReference type="OrthoDB" id="5876450at2759"/>
<name>A0A3P7NVW4_CYLGO</name>
<evidence type="ECO:0000313" key="3">
    <source>
        <dbReference type="Proteomes" id="UP000271889"/>
    </source>
</evidence>
<evidence type="ECO:0000313" key="2">
    <source>
        <dbReference type="EMBL" id="VDN37727.1"/>
    </source>
</evidence>
<organism evidence="2 3">
    <name type="scientific">Cylicostephanus goldi</name>
    <name type="common">Nematode worm</name>
    <dbReference type="NCBI Taxonomy" id="71465"/>
    <lineage>
        <taxon>Eukaryota</taxon>
        <taxon>Metazoa</taxon>
        <taxon>Ecdysozoa</taxon>
        <taxon>Nematoda</taxon>
        <taxon>Chromadorea</taxon>
        <taxon>Rhabditida</taxon>
        <taxon>Rhabditina</taxon>
        <taxon>Rhabditomorpha</taxon>
        <taxon>Strongyloidea</taxon>
        <taxon>Strongylidae</taxon>
        <taxon>Cylicostephanus</taxon>
    </lineage>
</organism>
<feature type="region of interest" description="Disordered" evidence="1">
    <location>
        <begin position="93"/>
        <end position="112"/>
    </location>
</feature>
<keyword evidence="3" id="KW-1185">Reference proteome</keyword>
<dbReference type="EMBL" id="UYRV01132508">
    <property type="protein sequence ID" value="VDN37727.1"/>
    <property type="molecule type" value="Genomic_DNA"/>
</dbReference>
<dbReference type="AlphaFoldDB" id="A0A3P7NVW4"/>
<sequence length="123" mass="12815">MACAELDAAAGIVSSQATTPLSVGAAPAAAAVQKTTSIVRGPAQDTQVKHDREPSASAEPSRPTSSIDVSLPPMEGLSDEERAHIEAVMAMAERDQAASVPPPPEPQPPRTRCEKILSSFYHS</sequence>
<reference evidence="2 3" key="1">
    <citation type="submission" date="2018-11" db="EMBL/GenBank/DDBJ databases">
        <authorList>
            <consortium name="Pathogen Informatics"/>
        </authorList>
    </citation>
    <scope>NUCLEOTIDE SEQUENCE [LARGE SCALE GENOMIC DNA]</scope>
</reference>
<evidence type="ECO:0000256" key="1">
    <source>
        <dbReference type="SAM" id="MobiDB-lite"/>
    </source>
</evidence>
<proteinExistence type="predicted"/>
<accession>A0A3P7NVW4</accession>
<feature type="region of interest" description="Disordered" evidence="1">
    <location>
        <begin position="37"/>
        <end position="81"/>
    </location>
</feature>
<protein>
    <submittedName>
        <fullName evidence="2">Uncharacterized protein</fullName>
    </submittedName>
</protein>
<feature type="compositionally biased region" description="Pro residues" evidence="1">
    <location>
        <begin position="100"/>
        <end position="109"/>
    </location>
</feature>